<dbReference type="PANTHER" id="PTHR10000">
    <property type="entry name" value="PHOSPHOSERINE PHOSPHATASE"/>
    <property type="match status" value="1"/>
</dbReference>
<evidence type="ECO:0000313" key="6">
    <source>
        <dbReference type="Proteomes" id="UP000254156"/>
    </source>
</evidence>
<reference evidence="3 5" key="1">
    <citation type="submission" date="2014-09" db="EMBL/GenBank/DDBJ databases">
        <title>Draft Genome Sequence of Porphyromonas macacae COT-192_OH2859.</title>
        <authorList>
            <person name="Wallis C."/>
            <person name="Deusch O."/>
            <person name="O'Flynn C."/>
            <person name="Davis I."/>
            <person name="Horsfall A."/>
            <person name="Kirkwood N."/>
            <person name="Harris S."/>
            <person name="Eisen J.A."/>
            <person name="Coil D.A."/>
            <person name="Darling A.E."/>
            <person name="Jospin G."/>
            <person name="Alexiev A."/>
        </authorList>
    </citation>
    <scope>NUCLEOTIDE SEQUENCE [LARGE SCALE GENOMIC DNA]</scope>
    <source>
        <strain evidence="5">COT-192 OH2859</strain>
        <strain evidence="3">COT-192_OH2859</strain>
    </source>
</reference>
<dbReference type="InterPro" id="IPR006683">
    <property type="entry name" value="Thioestr_dom"/>
</dbReference>
<dbReference type="Gene3D" id="3.30.1240.10">
    <property type="match status" value="1"/>
</dbReference>
<dbReference type="EMBL" id="UGTF01000002">
    <property type="protein sequence ID" value="SUB89696.1"/>
    <property type="molecule type" value="Genomic_DNA"/>
</dbReference>
<evidence type="ECO:0000313" key="3">
    <source>
        <dbReference type="EMBL" id="KGN75207.1"/>
    </source>
</evidence>
<dbReference type="RefSeq" id="WP_025003643.1">
    <property type="nucleotide sequence ID" value="NZ_JRFA01000008.1"/>
</dbReference>
<dbReference type="EMBL" id="JRFA01000008">
    <property type="protein sequence ID" value="KGN75207.1"/>
    <property type="molecule type" value="Genomic_DNA"/>
</dbReference>
<dbReference type="Gene3D" id="3.40.50.1000">
    <property type="entry name" value="HAD superfamily/HAD-like"/>
    <property type="match status" value="1"/>
</dbReference>
<dbReference type="Proteomes" id="UP000030103">
    <property type="component" value="Unassembled WGS sequence"/>
</dbReference>
<dbReference type="InterPro" id="IPR000150">
    <property type="entry name" value="Cof"/>
</dbReference>
<proteinExistence type="predicted"/>
<dbReference type="SUPFAM" id="SSF54637">
    <property type="entry name" value="Thioesterase/thiol ester dehydrase-isomerase"/>
    <property type="match status" value="1"/>
</dbReference>
<keyword evidence="5" id="KW-1185">Reference proteome</keyword>
<dbReference type="Proteomes" id="UP000254156">
    <property type="component" value="Unassembled WGS sequence"/>
</dbReference>
<evidence type="ECO:0000313" key="5">
    <source>
        <dbReference type="Proteomes" id="UP000030103"/>
    </source>
</evidence>
<dbReference type="InterPro" id="IPR023214">
    <property type="entry name" value="HAD_sf"/>
</dbReference>
<dbReference type="InterPro" id="IPR029069">
    <property type="entry name" value="HotDog_dom_sf"/>
</dbReference>
<evidence type="ECO:0000313" key="4">
    <source>
        <dbReference type="EMBL" id="SUB89696.1"/>
    </source>
</evidence>
<name>A0A0A2GBD7_9PORP</name>
<dbReference type="CDD" id="cd07516">
    <property type="entry name" value="HAD_Pase"/>
    <property type="match status" value="1"/>
</dbReference>
<evidence type="ECO:0000259" key="2">
    <source>
        <dbReference type="Pfam" id="PF03061"/>
    </source>
</evidence>
<dbReference type="PANTHER" id="PTHR10000:SF8">
    <property type="entry name" value="HAD SUPERFAMILY HYDROLASE-LIKE, TYPE 3"/>
    <property type="match status" value="1"/>
</dbReference>
<reference evidence="4 6" key="2">
    <citation type="submission" date="2018-06" db="EMBL/GenBank/DDBJ databases">
        <authorList>
            <consortium name="Pathogen Informatics"/>
            <person name="Doyle S."/>
        </authorList>
    </citation>
    <scope>NUCLEOTIDE SEQUENCE [LARGE SCALE GENOMIC DNA]</scope>
    <source>
        <strain evidence="4 6">NCTC11632</strain>
    </source>
</reference>
<keyword evidence="1 4" id="KW-0378">Hydrolase</keyword>
<dbReference type="CDD" id="cd03443">
    <property type="entry name" value="PaaI_thioesterase"/>
    <property type="match status" value="1"/>
</dbReference>
<dbReference type="AlphaFoldDB" id="A0A0A2GBD7"/>
<dbReference type="GO" id="GO:0000287">
    <property type="term" value="F:magnesium ion binding"/>
    <property type="evidence" value="ECO:0007669"/>
    <property type="project" value="TreeGrafter"/>
</dbReference>
<dbReference type="GO" id="GO:0016289">
    <property type="term" value="F:acyl-CoA hydrolase activity"/>
    <property type="evidence" value="ECO:0007669"/>
    <property type="project" value="UniProtKB-ARBA"/>
</dbReference>
<dbReference type="SFLD" id="SFLDS00003">
    <property type="entry name" value="Haloacid_Dehalogenase"/>
    <property type="match status" value="1"/>
</dbReference>
<dbReference type="NCBIfam" id="TIGR00369">
    <property type="entry name" value="unchar_dom_1"/>
    <property type="match status" value="1"/>
</dbReference>
<accession>A0A0A2GBD7</accession>
<evidence type="ECO:0000256" key="1">
    <source>
        <dbReference type="ARBA" id="ARBA00022801"/>
    </source>
</evidence>
<dbReference type="STRING" id="28115.HQ47_02390"/>
<dbReference type="NCBIfam" id="TIGR00099">
    <property type="entry name" value="Cof-subfamily"/>
    <property type="match status" value="1"/>
</dbReference>
<dbReference type="SFLD" id="SFLDG01144">
    <property type="entry name" value="C2.B.4:_PGP_Like"/>
    <property type="match status" value="1"/>
</dbReference>
<dbReference type="SUPFAM" id="SSF56784">
    <property type="entry name" value="HAD-like"/>
    <property type="match status" value="1"/>
</dbReference>
<dbReference type="Pfam" id="PF08282">
    <property type="entry name" value="Hydrolase_3"/>
    <property type="match status" value="1"/>
</dbReference>
<dbReference type="eggNOG" id="COG0561">
    <property type="taxonomic scope" value="Bacteria"/>
</dbReference>
<dbReference type="NCBIfam" id="TIGR01484">
    <property type="entry name" value="HAD-SF-IIB"/>
    <property type="match status" value="1"/>
</dbReference>
<organism evidence="3 5">
    <name type="scientific">Porphyromonas macacae</name>
    <dbReference type="NCBI Taxonomy" id="28115"/>
    <lineage>
        <taxon>Bacteria</taxon>
        <taxon>Pseudomonadati</taxon>
        <taxon>Bacteroidota</taxon>
        <taxon>Bacteroidia</taxon>
        <taxon>Bacteroidales</taxon>
        <taxon>Porphyromonadaceae</taxon>
        <taxon>Porphyromonas</taxon>
    </lineage>
</organism>
<dbReference type="GO" id="GO:0005829">
    <property type="term" value="C:cytosol"/>
    <property type="evidence" value="ECO:0007669"/>
    <property type="project" value="TreeGrafter"/>
</dbReference>
<protein>
    <submittedName>
        <fullName evidence="3">Haloacid dehalogenase</fullName>
    </submittedName>
    <submittedName>
        <fullName evidence="4">Phosphatase YidA</fullName>
        <ecNumber evidence="4">3.1.3.-</ecNumber>
    </submittedName>
</protein>
<dbReference type="OrthoDB" id="9798208at2"/>
<dbReference type="Pfam" id="PF03061">
    <property type="entry name" value="4HBT"/>
    <property type="match status" value="1"/>
</dbReference>
<dbReference type="Gene3D" id="3.10.129.10">
    <property type="entry name" value="Hotdog Thioesterase"/>
    <property type="match status" value="1"/>
</dbReference>
<dbReference type="EC" id="3.1.3.-" evidence="4"/>
<dbReference type="SFLD" id="SFLDG01140">
    <property type="entry name" value="C2.B:_Phosphomannomutase_and_P"/>
    <property type="match status" value="1"/>
</dbReference>
<dbReference type="InterPro" id="IPR003736">
    <property type="entry name" value="PAAI_dom"/>
</dbReference>
<dbReference type="InterPro" id="IPR036412">
    <property type="entry name" value="HAD-like_sf"/>
</dbReference>
<gene>
    <name evidence="4" type="primary">yidA</name>
    <name evidence="3" type="ORF">HQ47_02390</name>
    <name evidence="4" type="ORF">NCTC11632_01821</name>
</gene>
<dbReference type="InterPro" id="IPR006379">
    <property type="entry name" value="HAD-SF_hydro_IIB"/>
</dbReference>
<dbReference type="GO" id="GO:0016791">
    <property type="term" value="F:phosphatase activity"/>
    <property type="evidence" value="ECO:0007669"/>
    <property type="project" value="UniProtKB-ARBA"/>
</dbReference>
<feature type="domain" description="Thioesterase" evidence="2">
    <location>
        <begin position="320"/>
        <end position="395"/>
    </location>
</feature>
<sequence>MKYKMIALDVDGTLLNNKRELSETNKRALLKAQEEMGVRLILASGRPIEGLTKIAEELQLKDHSGYILPYNGAQIINCRTGKTISEHSIPLDTIKRLYNLSLGQGVNFLTYADHKVVSENVNDPYIKEEAEKNNMPTLEVPNILDFIKKAPAKCMIAGEPAQMDTLEALIKQQLPGLVTVTRSAMAFIELAPWNIHKKQSIAALLDKLDYNRQELIAVGDSYHDVEMIQYAGLGVAVSNAKEAVKACADYVTMSNEEDGIAHMIEKFVFSEYEDAPYSLDEINSLMPNSLMGNLGIVCTALGRGYAEATMPVDIRTRQPMGILHGGANLALAETVAGLGSVALLEPGEMQVGMQVSGNHISSALEGDVMRAEGRIMHQGKSTHVWSVEIYSTKSGKLICTVRVVNSILKQR</sequence>
<dbReference type="eggNOG" id="COG2050">
    <property type="taxonomic scope" value="Bacteria"/>
</dbReference>